<dbReference type="EMBL" id="JBHSRS010000018">
    <property type="protein sequence ID" value="MFC6281381.1"/>
    <property type="molecule type" value="Genomic_DNA"/>
</dbReference>
<evidence type="ECO:0000256" key="1">
    <source>
        <dbReference type="ARBA" id="ARBA00010062"/>
    </source>
</evidence>
<dbReference type="Proteomes" id="UP001596270">
    <property type="component" value="Unassembled WGS sequence"/>
</dbReference>
<organism evidence="5 6">
    <name type="scientific">Polaromonas aquatica</name>
    <dbReference type="NCBI Taxonomy" id="332657"/>
    <lineage>
        <taxon>Bacteria</taxon>
        <taxon>Pseudomonadati</taxon>
        <taxon>Pseudomonadota</taxon>
        <taxon>Betaproteobacteria</taxon>
        <taxon>Burkholderiales</taxon>
        <taxon>Comamonadaceae</taxon>
        <taxon>Polaromonas</taxon>
    </lineage>
</organism>
<dbReference type="SUPFAM" id="SSF53822">
    <property type="entry name" value="Periplasmic binding protein-like I"/>
    <property type="match status" value="1"/>
</dbReference>
<gene>
    <name evidence="5" type="ORF">ACFQND_09085</name>
</gene>
<comment type="similarity">
    <text evidence="1">Belongs to the leucine-binding protein family.</text>
</comment>
<feature type="domain" description="Leucine-binding protein" evidence="4">
    <location>
        <begin position="31"/>
        <end position="359"/>
    </location>
</feature>
<keyword evidence="2 3" id="KW-0732">Signal</keyword>
<reference evidence="6" key="1">
    <citation type="journal article" date="2019" name="Int. J. Syst. Evol. Microbiol.">
        <title>The Global Catalogue of Microorganisms (GCM) 10K type strain sequencing project: providing services to taxonomists for standard genome sequencing and annotation.</title>
        <authorList>
            <consortium name="The Broad Institute Genomics Platform"/>
            <consortium name="The Broad Institute Genome Sequencing Center for Infectious Disease"/>
            <person name="Wu L."/>
            <person name="Ma J."/>
        </authorList>
    </citation>
    <scope>NUCLEOTIDE SEQUENCE [LARGE SCALE GENOMIC DNA]</scope>
    <source>
        <strain evidence="6">CCUG 39402</strain>
    </source>
</reference>
<dbReference type="RefSeq" id="WP_371439048.1">
    <property type="nucleotide sequence ID" value="NZ_JBHSRS010000018.1"/>
</dbReference>
<dbReference type="PANTHER" id="PTHR30483">
    <property type="entry name" value="LEUCINE-SPECIFIC-BINDING PROTEIN"/>
    <property type="match status" value="1"/>
</dbReference>
<dbReference type="InterPro" id="IPR051010">
    <property type="entry name" value="BCAA_transport"/>
</dbReference>
<protein>
    <submittedName>
        <fullName evidence="5">ABC transporter substrate-binding protein</fullName>
    </submittedName>
</protein>
<evidence type="ECO:0000256" key="2">
    <source>
        <dbReference type="ARBA" id="ARBA00022729"/>
    </source>
</evidence>
<evidence type="ECO:0000313" key="5">
    <source>
        <dbReference type="EMBL" id="MFC6281381.1"/>
    </source>
</evidence>
<accession>A0ABW1TUS1</accession>
<dbReference type="InterPro" id="IPR028082">
    <property type="entry name" value="Peripla_BP_I"/>
</dbReference>
<dbReference type="Gene3D" id="3.40.50.2300">
    <property type="match status" value="2"/>
</dbReference>
<evidence type="ECO:0000259" key="4">
    <source>
        <dbReference type="Pfam" id="PF13458"/>
    </source>
</evidence>
<sequence length="375" mass="39375">MSNPGIFRPSLVALSVSLLVLPLAARAQTAEIYLPVLVPVTGFLALEGTSQRNGALLAVKNAPASVKVRAEVSDTGASPEGATTALERSLGRGKVTAVAASMLGPQMLAMLPIALENKVPLVTVSGTASITEKNNPYVFRFFPGDAVAKAAHVRYVLEDLKKKRVALVYQTTAYGQSGHEHIAALLKKANIAPVMEEALDVTVKDMSAVIGKVQAAKPDVIMLHLHGGPSALFLKQAAAARLNLPIVAGSGLAQPSTAALLEPAELQGVCAETNAAPVAGGSSEMDKFLTQYRAEFKSEPDGFAVGQYDATAMLIDAATKGARSAEDMRKALAENKYKGLAMTYKSDGKGNMAHSAMIICYDGASRTPKIVKRYE</sequence>
<dbReference type="PANTHER" id="PTHR30483:SF6">
    <property type="entry name" value="PERIPLASMIC BINDING PROTEIN OF ABC TRANSPORTER FOR NATURAL AMINO ACIDS"/>
    <property type="match status" value="1"/>
</dbReference>
<feature type="chain" id="PRO_5047540526" evidence="3">
    <location>
        <begin position="28"/>
        <end position="375"/>
    </location>
</feature>
<dbReference type="Pfam" id="PF13458">
    <property type="entry name" value="Peripla_BP_6"/>
    <property type="match status" value="1"/>
</dbReference>
<comment type="caution">
    <text evidence="5">The sequence shown here is derived from an EMBL/GenBank/DDBJ whole genome shotgun (WGS) entry which is preliminary data.</text>
</comment>
<keyword evidence="6" id="KW-1185">Reference proteome</keyword>
<proteinExistence type="inferred from homology"/>
<dbReference type="InterPro" id="IPR028081">
    <property type="entry name" value="Leu-bd"/>
</dbReference>
<name>A0ABW1TUS1_9BURK</name>
<evidence type="ECO:0000313" key="6">
    <source>
        <dbReference type="Proteomes" id="UP001596270"/>
    </source>
</evidence>
<feature type="signal peptide" evidence="3">
    <location>
        <begin position="1"/>
        <end position="27"/>
    </location>
</feature>
<evidence type="ECO:0000256" key="3">
    <source>
        <dbReference type="SAM" id="SignalP"/>
    </source>
</evidence>